<dbReference type="STRING" id="13706.A0A1X2H653"/>
<dbReference type="InParanoid" id="A0A1X2H653"/>
<feature type="domain" description="Nudix hydrolase" evidence="1">
    <location>
        <begin position="140"/>
        <end position="279"/>
    </location>
</feature>
<sequence length="355" mass="40176">MPFETLNQVIQDADKFPHEFDPKNPDEVHHTIPFRMHPHIVGRVLPSVVARLIEYNQAQSTPPFEIVEGSHVSFAYWVNNFDQRTQVMKDLLDTWREMKTFNVLAGWRNEKFPVFGDATREDNTAFVVERAGAPLFGISQFGAHLNAFVRDTDGSIKMWVARRSRTKQTWPGMLDNCVAGGVAWQQTTRETIVRECNEEASIPHEIAEQARNAGAVTYFTYTHHGLVPETQYVYDLQLPLGVTPTPQDGEVECFYLWSLDQVRETLLNGEWKPNCALVMIDFLMRHSIITADTEPDYIDLTYRLHRRLEFPTPRKQIITGKPLTAPAPFAAATANANVNANTSTNTTAASTATVL</sequence>
<dbReference type="InterPro" id="IPR015797">
    <property type="entry name" value="NUDIX_hydrolase-like_dom_sf"/>
</dbReference>
<reference evidence="2 3" key="1">
    <citation type="submission" date="2016-07" db="EMBL/GenBank/DDBJ databases">
        <title>Pervasive Adenine N6-methylation of Active Genes in Fungi.</title>
        <authorList>
            <consortium name="DOE Joint Genome Institute"/>
            <person name="Mondo S.J."/>
            <person name="Dannebaum R.O."/>
            <person name="Kuo R.C."/>
            <person name="Labutti K."/>
            <person name="Haridas S."/>
            <person name="Kuo A."/>
            <person name="Salamov A."/>
            <person name="Ahrendt S.R."/>
            <person name="Lipzen A."/>
            <person name="Sullivan W."/>
            <person name="Andreopoulos W.B."/>
            <person name="Clum A."/>
            <person name="Lindquist E."/>
            <person name="Daum C."/>
            <person name="Ramamoorthy G.K."/>
            <person name="Gryganskyi A."/>
            <person name="Culley D."/>
            <person name="Magnuson J.K."/>
            <person name="James T.Y."/>
            <person name="O'Malley M.A."/>
            <person name="Stajich J.E."/>
            <person name="Spatafora J.W."/>
            <person name="Visel A."/>
            <person name="Grigoriev I.V."/>
        </authorList>
    </citation>
    <scope>NUCLEOTIDE SEQUENCE [LARGE SCALE GENOMIC DNA]</scope>
    <source>
        <strain evidence="2 3">NRRL 2496</strain>
    </source>
</reference>
<protein>
    <submittedName>
        <fullName evidence="2">NUDIX hydrolase domain-like protein</fullName>
    </submittedName>
</protein>
<dbReference type="EMBL" id="MCGN01000008">
    <property type="protein sequence ID" value="ORY93952.1"/>
    <property type="molecule type" value="Genomic_DNA"/>
</dbReference>
<dbReference type="InterPro" id="IPR000086">
    <property type="entry name" value="NUDIX_hydrolase_dom"/>
</dbReference>
<dbReference type="AlphaFoldDB" id="A0A1X2H653"/>
<evidence type="ECO:0000259" key="1">
    <source>
        <dbReference type="PROSITE" id="PS51462"/>
    </source>
</evidence>
<dbReference type="Proteomes" id="UP000242180">
    <property type="component" value="Unassembled WGS sequence"/>
</dbReference>
<name>A0A1X2H653_SYNRA</name>
<accession>A0A1X2H653</accession>
<dbReference type="InterPro" id="IPR031804">
    <property type="entry name" value="DUF4743"/>
</dbReference>
<organism evidence="2 3">
    <name type="scientific">Syncephalastrum racemosum</name>
    <name type="common">Filamentous fungus</name>
    <dbReference type="NCBI Taxonomy" id="13706"/>
    <lineage>
        <taxon>Eukaryota</taxon>
        <taxon>Fungi</taxon>
        <taxon>Fungi incertae sedis</taxon>
        <taxon>Mucoromycota</taxon>
        <taxon>Mucoromycotina</taxon>
        <taxon>Mucoromycetes</taxon>
        <taxon>Mucorales</taxon>
        <taxon>Syncephalastraceae</taxon>
        <taxon>Syncephalastrum</taxon>
    </lineage>
</organism>
<dbReference type="PANTHER" id="PTHR13622:SF8">
    <property type="entry name" value="THIAMIN PYROPHOSPHOKINASE 1"/>
    <property type="match status" value="1"/>
</dbReference>
<gene>
    <name evidence="2" type="ORF">BCR43DRAFT_461330</name>
</gene>
<evidence type="ECO:0000313" key="3">
    <source>
        <dbReference type="Proteomes" id="UP000242180"/>
    </source>
</evidence>
<dbReference type="CDD" id="cd03676">
    <property type="entry name" value="NUDIX_Tnr3_like"/>
    <property type="match status" value="1"/>
</dbReference>
<dbReference type="FunFam" id="3.90.79.10:FF:000019">
    <property type="entry name" value="Thiamin pyrophosphokinase, putative"/>
    <property type="match status" value="1"/>
</dbReference>
<dbReference type="SUPFAM" id="SSF55811">
    <property type="entry name" value="Nudix"/>
    <property type="match status" value="1"/>
</dbReference>
<dbReference type="Gene3D" id="3.90.79.10">
    <property type="entry name" value="Nucleoside Triphosphate Pyrophosphohydrolase"/>
    <property type="match status" value="1"/>
</dbReference>
<keyword evidence="3" id="KW-1185">Reference proteome</keyword>
<dbReference type="GO" id="GO:0044715">
    <property type="term" value="F:8-oxo-dGDP phosphatase activity"/>
    <property type="evidence" value="ECO:0007669"/>
    <property type="project" value="TreeGrafter"/>
</dbReference>
<proteinExistence type="predicted"/>
<dbReference type="Pfam" id="PF00293">
    <property type="entry name" value="NUDIX"/>
    <property type="match status" value="1"/>
</dbReference>
<dbReference type="OrthoDB" id="10261522at2759"/>
<comment type="caution">
    <text evidence="2">The sequence shown here is derived from an EMBL/GenBank/DDBJ whole genome shotgun (WGS) entry which is preliminary data.</text>
</comment>
<dbReference type="OMA" id="TPTFSWD"/>
<evidence type="ECO:0000313" key="2">
    <source>
        <dbReference type="EMBL" id="ORY93952.1"/>
    </source>
</evidence>
<dbReference type="PROSITE" id="PS51462">
    <property type="entry name" value="NUDIX"/>
    <property type="match status" value="1"/>
</dbReference>
<dbReference type="Pfam" id="PF15916">
    <property type="entry name" value="DUF4743"/>
    <property type="match status" value="1"/>
</dbReference>
<dbReference type="PANTHER" id="PTHR13622">
    <property type="entry name" value="THIAMIN PYROPHOSPHOKINASE"/>
    <property type="match status" value="1"/>
</dbReference>
<keyword evidence="2" id="KW-0378">Hydrolase</keyword>